<evidence type="ECO:0000256" key="3">
    <source>
        <dbReference type="ARBA" id="ARBA00022448"/>
    </source>
</evidence>
<keyword evidence="6 9" id="KW-0812">Transmembrane</keyword>
<dbReference type="GO" id="GO:0043190">
    <property type="term" value="C:ATP-binding cassette (ABC) transporter complex"/>
    <property type="evidence" value="ECO:0007669"/>
    <property type="project" value="InterPro"/>
</dbReference>
<feature type="transmembrane region" description="Helical" evidence="9">
    <location>
        <begin position="43"/>
        <end position="67"/>
    </location>
</feature>
<feature type="transmembrane region" description="Helical" evidence="9">
    <location>
        <begin position="122"/>
        <end position="147"/>
    </location>
</feature>
<comment type="subcellular location">
    <subcellularLocation>
        <location evidence="1 9">Cell inner membrane</location>
        <topology evidence="1 9">Multi-pass membrane protein</topology>
    </subcellularLocation>
</comment>
<dbReference type="InterPro" id="IPR000412">
    <property type="entry name" value="ABC_2_transport"/>
</dbReference>
<comment type="caution">
    <text evidence="11">The sequence shown here is derived from an EMBL/GenBank/DDBJ whole genome shotgun (WGS) entry which is preliminary data.</text>
</comment>
<evidence type="ECO:0000256" key="7">
    <source>
        <dbReference type="ARBA" id="ARBA00022989"/>
    </source>
</evidence>
<feature type="transmembrane region" description="Helical" evidence="9">
    <location>
        <begin position="79"/>
        <end position="101"/>
    </location>
</feature>
<keyword evidence="8 9" id="KW-0472">Membrane</keyword>
<keyword evidence="3 9" id="KW-0813">Transport</keyword>
<dbReference type="Pfam" id="PF01061">
    <property type="entry name" value="ABC2_membrane"/>
    <property type="match status" value="1"/>
</dbReference>
<dbReference type="InterPro" id="IPR013525">
    <property type="entry name" value="ABC2_TM"/>
</dbReference>
<feature type="transmembrane region" description="Helical" evidence="9">
    <location>
        <begin position="247"/>
        <end position="265"/>
    </location>
</feature>
<sequence length="275" mass="30942">MSAPRLPQRMATAGRPRNAWEVQRAVVFALLQREMKARVGGQWIGAVWTLFEPLSHVLVLVAMFTLFVNRQAPVAGVEYAVFLVTGMLPYFLFQNLANRLMDGIEANRGLFAYRQVKPLDTLVARAVVEALMNMVVYAFTLGLLGWLGFHVLPTGPLELISVQCVMFCLGVAYGLLCAVLTNRRPRVKTFVKLLMMPLYLLSGVVFPVDFAPPDVLHWLLLNPLLHLVELSRHAFITAYVPLAQVNWHYPTMFTLAMAAAALLLYRVERNRLMTS</sequence>
<dbReference type="PRINTS" id="PR00164">
    <property type="entry name" value="ABC2TRNSPORT"/>
</dbReference>
<dbReference type="PANTHER" id="PTHR30413">
    <property type="entry name" value="INNER MEMBRANE TRANSPORT PERMEASE"/>
    <property type="match status" value="1"/>
</dbReference>
<keyword evidence="4 9" id="KW-1003">Cell membrane</keyword>
<gene>
    <name evidence="11" type="ORF">EV684_106103</name>
</gene>
<dbReference type="GO" id="GO:0140359">
    <property type="term" value="F:ABC-type transporter activity"/>
    <property type="evidence" value="ECO:0007669"/>
    <property type="project" value="InterPro"/>
</dbReference>
<dbReference type="InterPro" id="IPR047817">
    <property type="entry name" value="ABC2_TM_bact-type"/>
</dbReference>
<organism evidence="11 12">
    <name type="scientific">Rubrivivax gelatinosus</name>
    <name type="common">Rhodocyclus gelatinosus</name>
    <name type="synonym">Rhodopseudomonas gelatinosa</name>
    <dbReference type="NCBI Taxonomy" id="28068"/>
    <lineage>
        <taxon>Bacteria</taxon>
        <taxon>Pseudomonadati</taxon>
        <taxon>Pseudomonadota</taxon>
        <taxon>Betaproteobacteria</taxon>
        <taxon>Burkholderiales</taxon>
        <taxon>Sphaerotilaceae</taxon>
        <taxon>Rubrivivax</taxon>
    </lineage>
</organism>
<evidence type="ECO:0000313" key="11">
    <source>
        <dbReference type="EMBL" id="TCP02541.1"/>
    </source>
</evidence>
<feature type="transmembrane region" description="Helical" evidence="9">
    <location>
        <begin position="193"/>
        <end position="211"/>
    </location>
</feature>
<evidence type="ECO:0000256" key="8">
    <source>
        <dbReference type="ARBA" id="ARBA00023136"/>
    </source>
</evidence>
<evidence type="ECO:0000313" key="12">
    <source>
        <dbReference type="Proteomes" id="UP000295106"/>
    </source>
</evidence>
<evidence type="ECO:0000256" key="1">
    <source>
        <dbReference type="ARBA" id="ARBA00004429"/>
    </source>
</evidence>
<dbReference type="GO" id="GO:0015920">
    <property type="term" value="P:lipopolysaccharide transport"/>
    <property type="evidence" value="ECO:0007669"/>
    <property type="project" value="TreeGrafter"/>
</dbReference>
<dbReference type="GeneID" id="99683505"/>
<evidence type="ECO:0000259" key="10">
    <source>
        <dbReference type="PROSITE" id="PS51012"/>
    </source>
</evidence>
<evidence type="ECO:0000256" key="4">
    <source>
        <dbReference type="ARBA" id="ARBA00022475"/>
    </source>
</evidence>
<evidence type="ECO:0000256" key="5">
    <source>
        <dbReference type="ARBA" id="ARBA00022519"/>
    </source>
</evidence>
<evidence type="ECO:0000256" key="9">
    <source>
        <dbReference type="RuleBase" id="RU361157"/>
    </source>
</evidence>
<dbReference type="OrthoDB" id="9814458at2"/>
<dbReference type="PANTHER" id="PTHR30413:SF8">
    <property type="entry name" value="TRANSPORT PERMEASE PROTEIN"/>
    <property type="match status" value="1"/>
</dbReference>
<dbReference type="RefSeq" id="WP_132647088.1">
    <property type="nucleotide sequence ID" value="NZ_CP181386.1"/>
</dbReference>
<evidence type="ECO:0000256" key="6">
    <source>
        <dbReference type="ARBA" id="ARBA00022692"/>
    </source>
</evidence>
<dbReference type="EMBL" id="SLXD01000006">
    <property type="protein sequence ID" value="TCP02541.1"/>
    <property type="molecule type" value="Genomic_DNA"/>
</dbReference>
<keyword evidence="5" id="KW-0997">Cell inner membrane</keyword>
<protein>
    <recommendedName>
        <fullName evidence="9">Transport permease protein</fullName>
    </recommendedName>
</protein>
<keyword evidence="7 9" id="KW-1133">Transmembrane helix</keyword>
<reference evidence="11 12" key="1">
    <citation type="submission" date="2019-03" db="EMBL/GenBank/DDBJ databases">
        <title>Genomic Encyclopedia of Type Strains, Phase IV (KMG-IV): sequencing the most valuable type-strain genomes for metagenomic binning, comparative biology and taxonomic classification.</title>
        <authorList>
            <person name="Goeker M."/>
        </authorList>
    </citation>
    <scope>NUCLEOTIDE SEQUENCE [LARGE SCALE GENOMIC DNA]</scope>
    <source>
        <strain evidence="11 12">DSM 1709</strain>
    </source>
</reference>
<proteinExistence type="inferred from homology"/>
<feature type="domain" description="ABC transmembrane type-2" evidence="10">
    <location>
        <begin position="44"/>
        <end position="268"/>
    </location>
</feature>
<dbReference type="Proteomes" id="UP000295106">
    <property type="component" value="Unassembled WGS sequence"/>
</dbReference>
<dbReference type="PROSITE" id="PS51012">
    <property type="entry name" value="ABC_TM2"/>
    <property type="match status" value="1"/>
</dbReference>
<evidence type="ECO:0000256" key="2">
    <source>
        <dbReference type="ARBA" id="ARBA00007783"/>
    </source>
</evidence>
<dbReference type="AlphaFoldDB" id="A0A4R2M8S1"/>
<comment type="similarity">
    <text evidence="2 9">Belongs to the ABC-2 integral membrane protein family.</text>
</comment>
<accession>A0A4R2M8S1</accession>
<feature type="transmembrane region" description="Helical" evidence="9">
    <location>
        <begin position="159"/>
        <end position="181"/>
    </location>
</feature>
<name>A0A4R2M8S1_RUBGE</name>